<dbReference type="AlphaFoldDB" id="A0A371Z1H5"/>
<evidence type="ECO:0000313" key="2">
    <source>
        <dbReference type="Proteomes" id="UP000262371"/>
    </source>
</evidence>
<evidence type="ECO:0000313" key="1">
    <source>
        <dbReference type="EMBL" id="RFD20352.1"/>
    </source>
</evidence>
<gene>
    <name evidence="1" type="ORF">DY926_06485</name>
</gene>
<proteinExistence type="predicted"/>
<sequence length="69" mass="7810">MKEDQTMSATDTRKTLSAVKDLRTPGHAWAHQCEICGEGAPFGCTDRHAGLHWFCSQHREEGERRIRNG</sequence>
<name>A0A371Z1H5_9PROT</name>
<accession>A0A371Z1H5</accession>
<dbReference type="EMBL" id="QUWV01000048">
    <property type="protein sequence ID" value="RFD20352.1"/>
    <property type="molecule type" value="Genomic_DNA"/>
</dbReference>
<dbReference type="Proteomes" id="UP000262371">
    <property type="component" value="Unassembled WGS sequence"/>
</dbReference>
<keyword evidence="2" id="KW-1185">Reference proteome</keyword>
<comment type="caution">
    <text evidence="1">The sequence shown here is derived from an EMBL/GenBank/DDBJ whole genome shotgun (WGS) entry which is preliminary data.</text>
</comment>
<protein>
    <submittedName>
        <fullName evidence="1">Uncharacterized protein</fullName>
    </submittedName>
</protein>
<organism evidence="1 2">
    <name type="scientific">Komagataeibacter melaceti</name>
    <dbReference type="NCBI Taxonomy" id="2766577"/>
    <lineage>
        <taxon>Bacteria</taxon>
        <taxon>Pseudomonadati</taxon>
        <taxon>Pseudomonadota</taxon>
        <taxon>Alphaproteobacteria</taxon>
        <taxon>Acetobacterales</taxon>
        <taxon>Acetobacteraceae</taxon>
        <taxon>Komagataeibacter</taxon>
    </lineage>
</organism>
<reference evidence="1 2" key="1">
    <citation type="submission" date="2018-08" db="EMBL/GenBank/DDBJ databases">
        <title>Komagataeibacter sp. AV 382.</title>
        <authorList>
            <person name="Skraban J."/>
            <person name="Trcek J."/>
        </authorList>
    </citation>
    <scope>NUCLEOTIDE SEQUENCE [LARGE SCALE GENOMIC DNA]</scope>
    <source>
        <strain evidence="1 2">AV 382</strain>
    </source>
</reference>